<dbReference type="AlphaFoldDB" id="Q384Y4"/>
<keyword evidence="1" id="KW-0812">Transmembrane</keyword>
<feature type="transmembrane region" description="Helical" evidence="1">
    <location>
        <begin position="74"/>
        <end position="94"/>
    </location>
</feature>
<accession>Q384Y4</accession>
<dbReference type="GO" id="GO:0005737">
    <property type="term" value="C:cytoplasm"/>
    <property type="evidence" value="ECO:0000314"/>
    <property type="project" value="GeneDB"/>
</dbReference>
<evidence type="ECO:0008006" key="5">
    <source>
        <dbReference type="Google" id="ProtNLM"/>
    </source>
</evidence>
<name>Q384Y4_TRYB2</name>
<feature type="transmembrane region" description="Helical" evidence="1">
    <location>
        <begin position="115"/>
        <end position="138"/>
    </location>
</feature>
<keyword evidence="2" id="KW-0732">Signal</keyword>
<dbReference type="InParanoid" id="Q384Y4"/>
<dbReference type="Proteomes" id="UP000008524">
    <property type="component" value="Chromosome 11"/>
</dbReference>
<keyword evidence="4" id="KW-1185">Reference proteome</keyword>
<dbReference type="VEuPathDB" id="TriTrypDB:Tb927.11.6860"/>
<evidence type="ECO:0000313" key="4">
    <source>
        <dbReference type="Proteomes" id="UP000008524"/>
    </source>
</evidence>
<dbReference type="GO" id="GO:0097014">
    <property type="term" value="C:ciliary plasm"/>
    <property type="evidence" value="ECO:0000314"/>
    <property type="project" value="GeneDB"/>
</dbReference>
<feature type="chain" id="PRO_5004221805" description="T. brucei spp.-specific protein" evidence="2">
    <location>
        <begin position="25"/>
        <end position="182"/>
    </location>
</feature>
<protein>
    <recommendedName>
        <fullName evidence="5">T. brucei spp.-specific protein</fullName>
    </recommendedName>
</protein>
<dbReference type="EMBL" id="CH464491">
    <property type="protein sequence ID" value="EAN79647.1"/>
    <property type="molecule type" value="Genomic_DNA"/>
</dbReference>
<dbReference type="KEGG" id="tbr:Tb11.02.4690"/>
<feature type="signal peptide" evidence="2">
    <location>
        <begin position="1"/>
        <end position="24"/>
    </location>
</feature>
<keyword evidence="1" id="KW-0472">Membrane</keyword>
<reference evidence="3 4" key="1">
    <citation type="journal article" date="2005" name="Science">
        <title>Comparative genomics of trypanosomatid parasitic protozoa.</title>
        <authorList>
            <person name="El-Sayed N.M."/>
            <person name="Myler P.J."/>
            <person name="Blandin G."/>
            <person name="Berriman M."/>
            <person name="Crabtree J."/>
            <person name="Aggarwal G."/>
            <person name="Caler E."/>
            <person name="Renauld H."/>
            <person name="Worthey E.A."/>
            <person name="Hertz-Fowler C."/>
            <person name="Ghedin E."/>
            <person name="Peacock C."/>
            <person name="Bartholomeu D.C."/>
            <person name="Haas B.J."/>
            <person name="Tran A.N."/>
            <person name="Wortman J.R."/>
            <person name="Alsmark U.C."/>
            <person name="Angiuoli S."/>
            <person name="Anupama A."/>
            <person name="Badger J."/>
            <person name="Bringaud F."/>
            <person name="Cadag E."/>
            <person name="Carlton J.M."/>
            <person name="Cerqueira G.C."/>
            <person name="Creasy T."/>
            <person name="Delcher A.L."/>
            <person name="Djikeng A."/>
            <person name="Embley T.M."/>
            <person name="Hauser C."/>
            <person name="Ivens A.C."/>
            <person name="Kummerfeld S.K."/>
            <person name="Pereira-Leal J.B."/>
            <person name="Nilsson D."/>
            <person name="Peterson J."/>
            <person name="Salzberg S.L."/>
            <person name="Shallom J."/>
            <person name="Silva J.C."/>
            <person name="Sundaram J."/>
            <person name="Westenberger S."/>
            <person name="White O."/>
            <person name="Melville S.E."/>
            <person name="Donelson J.E."/>
            <person name="Andersson B."/>
            <person name="Stuart K.D."/>
            <person name="Hall N."/>
        </authorList>
    </citation>
    <scope>NUCLEOTIDE SEQUENCE [LARGE SCALE GENOMIC DNA]</scope>
    <source>
        <strain evidence="3 4">927/4 GUTat10.1</strain>
    </source>
</reference>
<dbReference type="GeneID" id="3665286"/>
<feature type="transmembrane region" description="Helical" evidence="1">
    <location>
        <begin position="144"/>
        <end position="164"/>
    </location>
</feature>
<sequence>MWIGIADFFFFYHTLLMLLPNTKARAHTHTHIYIYIYKYIHKHIQAHARVIDPLIQCSIAGTVIPPVCYICSPLFRVSLVFLQFFLLFFFFFFFPPLPLRQTDVHACKPAHPPNLSTCFFSFLFSFLFTAVVVSFFFFFWLFRFFPFFIIFVIIYSCPSVLFPFRFLPSPCTRNLLCPRIWW</sequence>
<organism evidence="3 4">
    <name type="scientific">Trypanosoma brucei brucei (strain 927/4 GUTat10.1)</name>
    <dbReference type="NCBI Taxonomy" id="185431"/>
    <lineage>
        <taxon>Eukaryota</taxon>
        <taxon>Discoba</taxon>
        <taxon>Euglenozoa</taxon>
        <taxon>Kinetoplastea</taxon>
        <taxon>Metakinetoplastina</taxon>
        <taxon>Trypanosomatida</taxon>
        <taxon>Trypanosomatidae</taxon>
        <taxon>Trypanosoma</taxon>
    </lineage>
</organism>
<dbReference type="GO" id="GO:0031981">
    <property type="term" value="C:nuclear lumen"/>
    <property type="evidence" value="ECO:0000314"/>
    <property type="project" value="GeneDB"/>
</dbReference>
<proteinExistence type="predicted"/>
<gene>
    <name evidence="3" type="ORF">Tb11.02.4690</name>
</gene>
<reference evidence="3 4" key="2">
    <citation type="journal article" date="2005" name="Science">
        <title>The genome of the African trypanosome Trypanosoma brucei.</title>
        <authorList>
            <person name="Berriman M."/>
            <person name="Ghedin E."/>
            <person name="Hertz-Fowler C."/>
            <person name="Blandin G."/>
            <person name="Renauld H."/>
            <person name="Bartholomeu D.C."/>
            <person name="Lennard N.J."/>
            <person name="Caler E."/>
            <person name="Hamlin N.E."/>
            <person name="Haas B."/>
            <person name="Bohme U."/>
            <person name="Hannick L."/>
            <person name="Aslett M.A."/>
            <person name="Shallom J."/>
            <person name="Marcello L."/>
            <person name="Hou L."/>
            <person name="Wickstead B."/>
            <person name="Alsmark U.C."/>
            <person name="Arrowsmith C."/>
            <person name="Atkin R.J."/>
            <person name="Barron A.J."/>
            <person name="Bringaud F."/>
            <person name="Brooks K."/>
            <person name="Carrington M."/>
            <person name="Cherevach I."/>
            <person name="Chillingworth T.J."/>
            <person name="Churcher C."/>
            <person name="Clark L.N."/>
            <person name="Corton C.H."/>
            <person name="Cronin A."/>
            <person name="Davies R.M."/>
            <person name="Doggett J."/>
            <person name="Djikeng A."/>
            <person name="Feldblyum T."/>
            <person name="Field M.C."/>
            <person name="Fraser A."/>
            <person name="Goodhead I."/>
            <person name="Hance Z."/>
            <person name="Harper D."/>
            <person name="Harris B.R."/>
            <person name="Hauser H."/>
            <person name="Hostetler J."/>
            <person name="Ivens A."/>
            <person name="Jagels K."/>
            <person name="Johnson D."/>
            <person name="Johnson J."/>
            <person name="Jones K."/>
            <person name="Kerhornou A.X."/>
            <person name="Koo H."/>
            <person name="Larke N."/>
            <person name="Landfear S."/>
            <person name="Larkin C."/>
            <person name="Leech V."/>
            <person name="Line A."/>
            <person name="Lord A."/>
            <person name="Macleod A."/>
            <person name="Mooney P.J."/>
            <person name="Moule S."/>
            <person name="Martin D.M."/>
            <person name="Morgan G.W."/>
            <person name="Mungall K."/>
            <person name="Norbertczak H."/>
            <person name="Ormond D."/>
            <person name="Pai G."/>
            <person name="Peacock C.S."/>
            <person name="Peterson J."/>
            <person name="Quail M.A."/>
            <person name="Rabbinowitsch E."/>
            <person name="Rajandream M.A."/>
            <person name="Reitter C."/>
            <person name="Salzberg S.L."/>
            <person name="Sanders M."/>
            <person name="Schobel S."/>
            <person name="Sharp S."/>
            <person name="Simmonds M."/>
            <person name="Simpson A.J."/>
            <person name="Tallon L."/>
            <person name="Turner C.M."/>
            <person name="Tait A."/>
            <person name="Tivey A.R."/>
            <person name="Van Aken S."/>
            <person name="Walker D."/>
            <person name="Wanless D."/>
            <person name="Wang S."/>
            <person name="White B."/>
            <person name="White O."/>
            <person name="Whitehead S."/>
            <person name="Woodward J."/>
            <person name="Wortman J."/>
            <person name="Adams M.D."/>
            <person name="Embley T.M."/>
            <person name="Gull K."/>
            <person name="Ullu E."/>
            <person name="Barry J.D."/>
            <person name="Fairlamb A.H."/>
            <person name="Opperdoes F."/>
            <person name="Barrell B.G."/>
            <person name="Donelson J.E."/>
            <person name="Hall N."/>
            <person name="Fraser C.M."/>
            <person name="Melville S.E."/>
            <person name="El-Sayed N.M."/>
        </authorList>
    </citation>
    <scope>NUCLEOTIDE SEQUENCE [LARGE SCALE GENOMIC DNA]</scope>
    <source>
        <strain evidence="3 4">927/4 GUTat10.1</strain>
    </source>
</reference>
<evidence type="ECO:0000256" key="2">
    <source>
        <dbReference type="SAM" id="SignalP"/>
    </source>
</evidence>
<evidence type="ECO:0000256" key="1">
    <source>
        <dbReference type="SAM" id="Phobius"/>
    </source>
</evidence>
<keyword evidence="1" id="KW-1133">Transmembrane helix</keyword>
<evidence type="ECO:0000313" key="3">
    <source>
        <dbReference type="EMBL" id="EAN79647.1"/>
    </source>
</evidence>
<dbReference type="RefSeq" id="XP_828759.1">
    <property type="nucleotide sequence ID" value="XM_823666.1"/>
</dbReference>
<dbReference type="STRING" id="185431.Q384Y4"/>
<dbReference type="PaxDb" id="5691-EAN79647"/>